<dbReference type="Proteomes" id="UP000319210">
    <property type="component" value="Unassembled WGS sequence"/>
</dbReference>
<feature type="compositionally biased region" description="Low complexity" evidence="1">
    <location>
        <begin position="34"/>
        <end position="46"/>
    </location>
</feature>
<dbReference type="InterPro" id="IPR001466">
    <property type="entry name" value="Beta-lactam-related"/>
</dbReference>
<dbReference type="Pfam" id="PF00144">
    <property type="entry name" value="Beta-lactamase"/>
    <property type="match status" value="1"/>
</dbReference>
<dbReference type="PANTHER" id="PTHR46825:SF7">
    <property type="entry name" value="D-ALANYL-D-ALANINE CARBOXYPEPTIDASE"/>
    <property type="match status" value="1"/>
</dbReference>
<dbReference type="SUPFAM" id="SSF56601">
    <property type="entry name" value="beta-lactamase/transpeptidase-like"/>
    <property type="match status" value="1"/>
</dbReference>
<evidence type="ECO:0000313" key="3">
    <source>
        <dbReference type="EMBL" id="GEB48549.1"/>
    </source>
</evidence>
<comment type="caution">
    <text evidence="3">The sequence shown here is derived from an EMBL/GenBank/DDBJ whole genome shotgun (WGS) entry which is preliminary data.</text>
</comment>
<dbReference type="GO" id="GO:0004180">
    <property type="term" value="F:carboxypeptidase activity"/>
    <property type="evidence" value="ECO:0007669"/>
    <property type="project" value="UniProtKB-KW"/>
</dbReference>
<keyword evidence="3" id="KW-0378">Hydrolase</keyword>
<keyword evidence="4" id="KW-1185">Reference proteome</keyword>
<feature type="domain" description="Beta-lactamase-related" evidence="2">
    <location>
        <begin position="136"/>
        <end position="447"/>
    </location>
</feature>
<dbReference type="InterPro" id="IPR012338">
    <property type="entry name" value="Beta-lactam/transpept-like"/>
</dbReference>
<name>A0A4Y3QUB3_STRCI</name>
<evidence type="ECO:0000313" key="4">
    <source>
        <dbReference type="Proteomes" id="UP000319210"/>
    </source>
</evidence>
<feature type="region of interest" description="Disordered" evidence="1">
    <location>
        <begin position="27"/>
        <end position="47"/>
    </location>
</feature>
<dbReference type="EMBL" id="BJMM01000003">
    <property type="protein sequence ID" value="GEB48549.1"/>
    <property type="molecule type" value="Genomic_DNA"/>
</dbReference>
<keyword evidence="3" id="KW-0121">Carboxypeptidase</keyword>
<dbReference type="InterPro" id="IPR006311">
    <property type="entry name" value="TAT_signal"/>
</dbReference>
<organism evidence="3 4">
    <name type="scientific">Streptomyces cacaoi</name>
    <dbReference type="NCBI Taxonomy" id="1898"/>
    <lineage>
        <taxon>Bacteria</taxon>
        <taxon>Bacillati</taxon>
        <taxon>Actinomycetota</taxon>
        <taxon>Actinomycetes</taxon>
        <taxon>Kitasatosporales</taxon>
        <taxon>Streptomycetaceae</taxon>
        <taxon>Streptomyces</taxon>
    </lineage>
</organism>
<keyword evidence="3" id="KW-0645">Protease</keyword>
<dbReference type="Gene3D" id="3.40.710.10">
    <property type="entry name" value="DD-peptidase/beta-lactamase superfamily"/>
    <property type="match status" value="1"/>
</dbReference>
<gene>
    <name evidence="3" type="ORF">SCA03_11000</name>
</gene>
<dbReference type="PANTHER" id="PTHR46825">
    <property type="entry name" value="D-ALANYL-D-ALANINE-CARBOXYPEPTIDASE/ENDOPEPTIDASE AMPH"/>
    <property type="match status" value="1"/>
</dbReference>
<evidence type="ECO:0000256" key="1">
    <source>
        <dbReference type="SAM" id="MobiDB-lite"/>
    </source>
</evidence>
<proteinExistence type="predicted"/>
<dbReference type="PROSITE" id="PS51318">
    <property type="entry name" value="TAT"/>
    <property type="match status" value="1"/>
</dbReference>
<accession>A0A4Y3QUB3</accession>
<sequence>MSAVPSTSSESPDSTVCPACPAYPAYPDSPGHPGSVRTASRVASRSASRRRLLRGALTVALATGMAGALVGCSDAEPGAAKASVEQGGGAPSDKALAGLVQKAADGGSLGVIVRVDRGEGKPVEIARQADWTKDDHRIAPDDRFRVGSNTKTMTATLVLQQVAEKKIGLDDPVEKWLPGKVEGGADITVRMLLNHTSGLGDFLLTPEFLPSLTGQEKRTWKPEELLAVTPEQDPPAGPGEKYSYSNANYLALGLILEKATGSTVAQLIEQKITGPLGMKHSFLATDASWKDEKRHVNGYEPDAARLKKILSGTVEVPDGVGFAGPRRPGHNVGTTDIDPSWAWAAGGMVSTAQDWQRFMTALMSGKLLPKAQMKQMRTTVPAPEEGGAYGLGLIKVDTACGTVWGHTGGLPGYSSEIYTDGHGRRSVAVLTSTNFGVKEKAAATANKAVVEGAVCRMLGQPIPSKSPGK</sequence>
<dbReference type="AlphaFoldDB" id="A0A4Y3QUB3"/>
<reference evidence="3 4" key="1">
    <citation type="submission" date="2019-06" db="EMBL/GenBank/DDBJ databases">
        <title>Whole genome shotgun sequence of Streptomyces cacaoi subsp. cacaoi NBRC 12748.</title>
        <authorList>
            <person name="Hosoyama A."/>
            <person name="Uohara A."/>
            <person name="Ohji S."/>
            <person name="Ichikawa N."/>
        </authorList>
    </citation>
    <scope>NUCLEOTIDE SEQUENCE [LARGE SCALE GENOMIC DNA]</scope>
    <source>
        <strain evidence="3 4">NBRC 12748</strain>
    </source>
</reference>
<protein>
    <submittedName>
        <fullName evidence="3">D-alanyl-D-alanine carboxypeptidase</fullName>
    </submittedName>
</protein>
<evidence type="ECO:0000259" key="2">
    <source>
        <dbReference type="Pfam" id="PF00144"/>
    </source>
</evidence>
<dbReference type="InterPro" id="IPR050491">
    <property type="entry name" value="AmpC-like"/>
</dbReference>